<dbReference type="GO" id="GO:0036064">
    <property type="term" value="C:ciliary basal body"/>
    <property type="evidence" value="ECO:0007669"/>
    <property type="project" value="Ensembl"/>
</dbReference>
<feature type="compositionally biased region" description="Acidic residues" evidence="1">
    <location>
        <begin position="244"/>
        <end position="262"/>
    </location>
</feature>
<dbReference type="InterPro" id="IPR026704">
    <property type="entry name" value="KATNIP"/>
</dbReference>
<sequence length="1822" mass="202077">MDGQTLRKADRSRSSSREKKEGYTKDMVTDFDEKHDEYLILLQQRNRILKQLKAKDPMQLRLEHLEQGFSVYVNGANSELKTSPRKAVHPNFSRSASHAEGTRDYGRRTQFQEAEEALRRHSRTAPSKVQRRGWHQQSVQIRTEAGPRLHIEPPLDYSEDFEPCGDVTIKSEDASEGRLQDTKSPTSTTPCDLNVSLLNAQEHSDPPSSMDKERILLTIQDVMELRKSLELSVHLQRKQKDCSSDEYDSIEEDVVSEPEPEDQVLLGQPQEEPPPPRGNSVQKDVPEDQETGGRSPQGPDTLVVLEFNPASKSNKRERNLSAKRKDNAEVFIPSKPESDLNPQPRAAFPDQERTGSRPGSRRERPLSATRKTVCEAEDRKEDASAVLRAIQVENAALQRAILGRKAEPQDAEGPPVKPWTRLLKEKEETLELLPIATATTPQEPSRAAAGDKAIDQAIDRISLLGSRQQQKLLKVLQAIESDSAHLGGVVSPTEEQGPDPEDKLRMRAEEIKDAVYVTMEILSNWGNPLWVGLTEVEFFDLNDTKLYVSPHDVDIRNTDTPGHLGYLVNRNLSGKNEPSLWTCPFHPPLQLFFVIRNTGQLRDFHLAKIKVWNYWTTDGDLNVGAKNVKLYVNKNLIFDGELDKGGGDAPADHSIPVGLKREDGERAEITVSDRSEESRAAPKTPGTDGDKEPSLSCSQPAEALVAVTLSSQGDLSSERMNSTNCMRDSLSKLEEDLRLLAAPASMGDPPGAPATSPRGGCPPLDEEPSLVQQLENLTGRKISEPPGKTPSWLQPSPAGKGRKQEDGKPKPLWLSPEKPPDRKGRLLSDVIGEGPGETEAGDKGPWHEQGQVTSWNAIAGDRPQRGSPKVCGDDLDIFSQPPTRERPASGRRSMKKDAVSGSRGDSQPASREDTWAARRPPRPKWHSEQEHMLHESWSSLSAFDRSHRGRISNAGFPGDVLDELLQQQRSGRLGDQPPPWKDEPPEPPRGQEGCPAETDDGGDFKIPVLPYGQHLVIHIQSTWGDRHYVGLNGIEIFSSKGEPVPIADIKADPPDINILPAYGKDPRVVTNLVDGVNRTQDDMHVWLAPFTPGKSHSVAVDFAYPCHVAMIRIWNYNKSRIHSFRGVKDITMLLDAQCIFEGEIAKASGTLTGAPEHFGDTILFTTDDDILEAIFCSDEMFDIDVEGLGSLQYEEALRRPSTADGDRDERPFTQAGLWAGDPVLELELPPSPPVPEFTTPEPGIYHGICLQLNFSASWGDLHYLGLTGLEVVGKDGQALPILLHQISASPRDLNDLPEYTDDSRTLDKLVDGTNITMEDEHMWLIPFSPGRDHVVSICFDRAQSIAGLRFWNYNKSPEDTYRGAKTVHVSLDGLCVSPPEGFLIRKGPGNCHFDFAQEILFVDYLQTRLLPPPARRLDRNSLERASMDYEAPLMPCGFIFQFQLLTSWGDPYYIGLTGLELYDERGERIPLSENNIAAFPDSVNSLEGVNGDVRTPDKLIDQVNDTSDGRHMWLAPILPGLVNRVYVIFDLPTTVSMIKLWNYAKTPHRGVKEFGLLVDDLLVYNGILAMVSHLVGGILPTCEPTVPYHTILFTEDASICHQEKHTAISNQVEDQDVQMMNENQIITNSKRKQSAADPGRWRFLVRSMRPPESGLTTDGAGAWPSCPHPACLQAPPRSLPRGWEGADGDRTWGVTCHLPPAGTCHMVRLPVAKSCEYRRDRRAGRKYCAEGACPEPWEAGRGCPRLPRGVTFELGARGCEGVPGSWAKARGLAGRGPLQAEGRPSVAGAQRARLLCRGLEWQAEQSNCTLRAWGTPQGLEAW</sequence>
<dbReference type="EMBL" id="ABDC03021016">
    <property type="status" value="NOT_ANNOTATED_CDS"/>
    <property type="molecule type" value="Genomic_DNA"/>
</dbReference>
<dbReference type="Ensembl" id="ENSMICT00000060926.1">
    <property type="protein sequence ID" value="ENSMICP00000041079.1"/>
    <property type="gene ID" value="ENSMICG00000042641.1"/>
</dbReference>
<feature type="domain" description="KATNIP" evidence="2">
    <location>
        <begin position="1003"/>
        <end position="1146"/>
    </location>
</feature>
<reference evidence="3" key="1">
    <citation type="submission" date="2016-12" db="EMBL/GenBank/DDBJ databases">
        <title>Mouse lemur reference genome and diversity panel.</title>
        <authorList>
            <person name="Harris R."/>
            <person name="Larsen P."/>
            <person name="Liu Y."/>
            <person name="Hughes D.S."/>
            <person name="Murali S."/>
            <person name="Raveendran M."/>
            <person name="Korchina V."/>
            <person name="Wang M."/>
            <person name="Jhangiani S."/>
            <person name="Bandaranaike D."/>
            <person name="Bellair M."/>
            <person name="Blankenburg K."/>
            <person name="Chao H."/>
            <person name="Dahdouli M."/>
            <person name="Dinh H."/>
            <person name="Doddapaneni H."/>
            <person name="English A."/>
            <person name="Firestine M."/>
            <person name="Gnanaolivu R."/>
            <person name="Gross S."/>
            <person name="Hernandez B."/>
            <person name="Javaid M."/>
            <person name="Jayaseelan J."/>
            <person name="Jones J."/>
            <person name="Khan Z."/>
            <person name="Kovar C."/>
            <person name="Kurapati P."/>
            <person name="Le B."/>
            <person name="Lee S."/>
            <person name="Li M."/>
            <person name="Mathew T."/>
            <person name="Narasimhan A."/>
            <person name="Ngo D."/>
            <person name="Nguyen L."/>
            <person name="Okwuonu G."/>
            <person name="Ongeri F."/>
            <person name="Osuji N."/>
            <person name="Pu L.-L."/>
            <person name="Puazo M."/>
            <person name="Quiroz J."/>
            <person name="Raj R."/>
            <person name="Rajbhandari K."/>
            <person name="Reid J.G."/>
            <person name="Santibanez J."/>
            <person name="Sexton D."/>
            <person name="Skinner E."/>
            <person name="Vee V."/>
            <person name="Weissenberger G."/>
            <person name="Wu Y."/>
            <person name="Xin Y."/>
            <person name="Han Y."/>
            <person name="Campbell C."/>
            <person name="Brown A."/>
            <person name="Sullivan B."/>
            <person name="Shelton J."/>
            <person name="Brown S."/>
            <person name="Dudchenko O."/>
            <person name="Machol I."/>
            <person name="Durand N."/>
            <person name="Shamim M."/>
            <person name="Lieberman A."/>
            <person name="Muzny D.M."/>
            <person name="Richards S."/>
            <person name="Yoder A."/>
            <person name="Worley K.C."/>
            <person name="Rogers J."/>
            <person name="Gibbs R.A."/>
        </authorList>
    </citation>
    <scope>NUCLEOTIDE SEQUENCE [LARGE SCALE GENOMIC DNA]</scope>
</reference>
<dbReference type="GO" id="GO:0034451">
    <property type="term" value="C:centriolar satellite"/>
    <property type="evidence" value="ECO:0007669"/>
    <property type="project" value="Ensembl"/>
</dbReference>
<evidence type="ECO:0000313" key="3">
    <source>
        <dbReference type="Ensembl" id="ENSMICP00000041079.1"/>
    </source>
</evidence>
<dbReference type="Proteomes" id="UP000694394">
    <property type="component" value="Chromosome 17"/>
</dbReference>
<feature type="compositionally biased region" description="Basic and acidic residues" evidence="1">
    <location>
        <begin position="169"/>
        <end position="181"/>
    </location>
</feature>
<feature type="compositionally biased region" description="Basic and acidic residues" evidence="1">
    <location>
        <begin position="314"/>
        <end position="328"/>
    </location>
</feature>
<feature type="compositionally biased region" description="Basic and acidic residues" evidence="1">
    <location>
        <begin position="350"/>
        <end position="365"/>
    </location>
</feature>
<gene>
    <name evidence="3" type="primary">KATNIP</name>
</gene>
<name>A0A8C5XTJ3_MICMU</name>
<feature type="region of interest" description="Disordered" evidence="1">
    <location>
        <begin position="82"/>
        <end position="192"/>
    </location>
</feature>
<proteinExistence type="predicted"/>
<feature type="domain" description="KATNIP" evidence="2">
    <location>
        <begin position="520"/>
        <end position="668"/>
    </location>
</feature>
<feature type="region of interest" description="Disordered" evidence="1">
    <location>
        <begin position="642"/>
        <end position="697"/>
    </location>
</feature>
<dbReference type="GO" id="GO:0005654">
    <property type="term" value="C:nucleoplasm"/>
    <property type="evidence" value="ECO:0007669"/>
    <property type="project" value="Ensembl"/>
</dbReference>
<evidence type="ECO:0000259" key="2">
    <source>
        <dbReference type="Pfam" id="PF14652"/>
    </source>
</evidence>
<feature type="compositionally biased region" description="Basic and acidic residues" evidence="1">
    <location>
        <begin position="659"/>
        <end position="680"/>
    </location>
</feature>
<keyword evidence="4" id="KW-1185">Reference proteome</keyword>
<dbReference type="PANTHER" id="PTHR21534:SF0">
    <property type="entry name" value="KATANIN-INTERACTING PROTEIN"/>
    <property type="match status" value="1"/>
</dbReference>
<feature type="domain" description="KATNIP" evidence="2">
    <location>
        <begin position="1252"/>
        <end position="1570"/>
    </location>
</feature>
<protein>
    <submittedName>
        <fullName evidence="3">Katanin interacting protein</fullName>
    </submittedName>
</protein>
<dbReference type="GO" id="GO:0005576">
    <property type="term" value="C:extracellular region"/>
    <property type="evidence" value="ECO:0007669"/>
    <property type="project" value="GOC"/>
</dbReference>
<dbReference type="EMBL" id="ABDC03021017">
    <property type="status" value="NOT_ANNOTATED_CDS"/>
    <property type="molecule type" value="Genomic_DNA"/>
</dbReference>
<feature type="region of interest" description="Disordered" evidence="1">
    <location>
        <begin position="235"/>
        <end position="375"/>
    </location>
</feature>
<feature type="region of interest" description="Disordered" evidence="1">
    <location>
        <begin position="970"/>
        <end position="1003"/>
    </location>
</feature>
<dbReference type="PANTHER" id="PTHR21534">
    <property type="entry name" value="KATANIN-INTERACTING PROTEIN"/>
    <property type="match status" value="1"/>
</dbReference>
<accession>A0A8C5XTJ3</accession>
<dbReference type="GeneTree" id="ENSGT00390000004566"/>
<dbReference type="GO" id="GO:0005886">
    <property type="term" value="C:plasma membrane"/>
    <property type="evidence" value="ECO:0007669"/>
    <property type="project" value="Ensembl"/>
</dbReference>
<feature type="region of interest" description="Disordered" evidence="1">
    <location>
        <begin position="743"/>
        <end position="930"/>
    </location>
</feature>
<reference evidence="3" key="2">
    <citation type="submission" date="2025-08" db="UniProtKB">
        <authorList>
            <consortium name="Ensembl"/>
        </authorList>
    </citation>
    <scope>IDENTIFICATION</scope>
</reference>
<dbReference type="Pfam" id="PF14652">
    <property type="entry name" value="DUF4457"/>
    <property type="match status" value="3"/>
</dbReference>
<feature type="compositionally biased region" description="Polar residues" evidence="1">
    <location>
        <begin position="182"/>
        <end position="192"/>
    </location>
</feature>
<dbReference type="GO" id="GO:0090660">
    <property type="term" value="P:cerebrospinal fluid circulation"/>
    <property type="evidence" value="ECO:0007669"/>
    <property type="project" value="Ensembl"/>
</dbReference>
<evidence type="ECO:0000256" key="1">
    <source>
        <dbReference type="SAM" id="MobiDB-lite"/>
    </source>
</evidence>
<reference evidence="3" key="3">
    <citation type="submission" date="2025-09" db="UniProtKB">
        <authorList>
            <consortium name="Ensembl"/>
        </authorList>
    </citation>
    <scope>IDENTIFICATION</scope>
</reference>
<feature type="region of interest" description="Disordered" evidence="1">
    <location>
        <begin position="1"/>
        <end position="27"/>
    </location>
</feature>
<dbReference type="InterPro" id="IPR027859">
    <property type="entry name" value="KATNIP_dom"/>
</dbReference>
<evidence type="ECO:0000313" key="4">
    <source>
        <dbReference type="Proteomes" id="UP000694394"/>
    </source>
</evidence>
<dbReference type="EMBL" id="ABDC03021015">
    <property type="status" value="NOT_ANNOTATED_CDS"/>
    <property type="molecule type" value="Genomic_DNA"/>
</dbReference>
<organism evidence="3 4">
    <name type="scientific">Microcebus murinus</name>
    <name type="common">Gray mouse lemur</name>
    <name type="synonym">Lemur murinus</name>
    <dbReference type="NCBI Taxonomy" id="30608"/>
    <lineage>
        <taxon>Eukaryota</taxon>
        <taxon>Metazoa</taxon>
        <taxon>Chordata</taxon>
        <taxon>Craniata</taxon>
        <taxon>Vertebrata</taxon>
        <taxon>Euteleostomi</taxon>
        <taxon>Mammalia</taxon>
        <taxon>Eutheria</taxon>
        <taxon>Euarchontoglires</taxon>
        <taxon>Primates</taxon>
        <taxon>Strepsirrhini</taxon>
        <taxon>Lemuriformes</taxon>
        <taxon>Cheirogaleidae</taxon>
        <taxon>Microcebus</taxon>
    </lineage>
</organism>